<dbReference type="InterPro" id="IPR011990">
    <property type="entry name" value="TPR-like_helical_dom_sf"/>
</dbReference>
<proteinExistence type="predicted"/>
<dbReference type="Gene3D" id="1.25.40.10">
    <property type="entry name" value="Tetratricopeptide repeat domain"/>
    <property type="match status" value="1"/>
</dbReference>
<accession>A0A1D9NZR4</accession>
<evidence type="ECO:0000313" key="3">
    <source>
        <dbReference type="Proteomes" id="UP000179284"/>
    </source>
</evidence>
<dbReference type="NCBIfam" id="TIGR00254">
    <property type="entry name" value="GGDEF"/>
    <property type="match status" value="1"/>
</dbReference>
<reference evidence="3" key="1">
    <citation type="submission" date="2016-10" db="EMBL/GenBank/DDBJ databases">
        <title>The complete genome sequence of the rumen bacterium Butyrivibrio hungatei MB2003.</title>
        <authorList>
            <person name="Palevich N."/>
            <person name="Kelly W.J."/>
            <person name="Leahy S.C."/>
            <person name="Altermann E."/>
            <person name="Rakonjac J."/>
            <person name="Attwood G.T."/>
        </authorList>
    </citation>
    <scope>NUCLEOTIDE SEQUENCE [LARGE SCALE GENOMIC DNA]</scope>
    <source>
        <strain evidence="3">MB2003</strain>
    </source>
</reference>
<dbReference type="RefSeq" id="WP_083385697.1">
    <property type="nucleotide sequence ID" value="NZ_CP017831.1"/>
</dbReference>
<dbReference type="KEGG" id="bhu:bhn_I0685"/>
<feature type="domain" description="GGDEF" evidence="1">
    <location>
        <begin position="395"/>
        <end position="532"/>
    </location>
</feature>
<keyword evidence="3" id="KW-1185">Reference proteome</keyword>
<dbReference type="PANTHER" id="PTHR45138">
    <property type="entry name" value="REGULATORY COMPONENTS OF SENSORY TRANSDUCTION SYSTEM"/>
    <property type="match status" value="1"/>
</dbReference>
<gene>
    <name evidence="2" type="ORF">bhn_I0685</name>
</gene>
<protein>
    <submittedName>
        <fullName evidence="2">GGDEF/TPR domain-containing protein</fullName>
    </submittedName>
</protein>
<dbReference type="InterPro" id="IPR050469">
    <property type="entry name" value="Diguanylate_Cyclase"/>
</dbReference>
<dbReference type="SUPFAM" id="SSF55073">
    <property type="entry name" value="Nucleotide cyclase"/>
    <property type="match status" value="1"/>
</dbReference>
<dbReference type="CDD" id="cd01949">
    <property type="entry name" value="GGDEF"/>
    <property type="match status" value="1"/>
</dbReference>
<dbReference type="InterPro" id="IPR029787">
    <property type="entry name" value="Nucleotide_cyclase"/>
</dbReference>
<dbReference type="Proteomes" id="UP000179284">
    <property type="component" value="Chromosome I"/>
</dbReference>
<dbReference type="EMBL" id="CP017831">
    <property type="protein sequence ID" value="AOZ95719.1"/>
    <property type="molecule type" value="Genomic_DNA"/>
</dbReference>
<dbReference type="OrthoDB" id="9805474at2"/>
<dbReference type="PANTHER" id="PTHR45138:SF9">
    <property type="entry name" value="DIGUANYLATE CYCLASE DGCM-RELATED"/>
    <property type="match status" value="1"/>
</dbReference>
<dbReference type="Pfam" id="PF00990">
    <property type="entry name" value="GGDEF"/>
    <property type="match status" value="1"/>
</dbReference>
<name>A0A1D9NZR4_9FIRM</name>
<evidence type="ECO:0000259" key="1">
    <source>
        <dbReference type="PROSITE" id="PS50887"/>
    </source>
</evidence>
<dbReference type="AlphaFoldDB" id="A0A1D9NZR4"/>
<organism evidence="2 3">
    <name type="scientific">Butyrivibrio hungatei</name>
    <dbReference type="NCBI Taxonomy" id="185008"/>
    <lineage>
        <taxon>Bacteria</taxon>
        <taxon>Bacillati</taxon>
        <taxon>Bacillota</taxon>
        <taxon>Clostridia</taxon>
        <taxon>Lachnospirales</taxon>
        <taxon>Lachnospiraceae</taxon>
        <taxon>Butyrivibrio</taxon>
    </lineage>
</organism>
<dbReference type="InterPro" id="IPR000160">
    <property type="entry name" value="GGDEF_dom"/>
</dbReference>
<evidence type="ECO:0000313" key="2">
    <source>
        <dbReference type="EMBL" id="AOZ95719.1"/>
    </source>
</evidence>
<dbReference type="GO" id="GO:0052621">
    <property type="term" value="F:diguanylate cyclase activity"/>
    <property type="evidence" value="ECO:0007669"/>
    <property type="project" value="TreeGrafter"/>
</dbReference>
<dbReference type="PROSITE" id="PS50887">
    <property type="entry name" value="GGDEF"/>
    <property type="match status" value="1"/>
</dbReference>
<sequence length="546" mass="63222">MNIEKYDYEVQTLNNELLTNRGSMSNSYINACNRFLRKAKSVDDPSLLGYAYYHLADAYYLVSTDYRKFNTNLLKAIEYLQYSGDKEYLARCYNLLGIDSLNHGSPDLALDYFLTGIKFCDGLENSGVPGFLEFNIGQIYYESGNIKQALKSIQSAYKNIRRNEKESLYYRNILYCYCFEADCYMQLNKPDSVKKCLMAIDRLEQNPKVNQEYISGDSAITAADIRARGYYFIGDMVNFQKYVSKLLKMIQNNKYPLDNMEDIFGMCRFLIRIGWVDEVVRIVKNTERSLNDLNIHNLKKEHAKLKCELYESIGNKAERVKALEEFYRYSIEQEKERQANYKFFTELRYKLSNMEKENITLQKQATTDSLTGLGNRYGLNKYADCAFEKAYSEGKSLAVEIMDVDNFKNFNDTYGHQAGDDCLTHIAGVIKELSDKNKSIHGFRYGGDEFVIIYEDMTDDEVMNYARVIREKVIEKHIDNKDSDLGIVTVSQGIRNSIPRKANKLWDYMYAADNALYEVKRNSKGEVVLLHKAVISQKSLDDATHI</sequence>
<dbReference type="Gene3D" id="3.30.70.270">
    <property type="match status" value="1"/>
</dbReference>
<dbReference type="SMART" id="SM00267">
    <property type="entry name" value="GGDEF"/>
    <property type="match status" value="1"/>
</dbReference>
<dbReference type="SUPFAM" id="SSF48452">
    <property type="entry name" value="TPR-like"/>
    <property type="match status" value="1"/>
</dbReference>
<dbReference type="InterPro" id="IPR043128">
    <property type="entry name" value="Rev_trsase/Diguanyl_cyclase"/>
</dbReference>